<evidence type="ECO:0000256" key="2">
    <source>
        <dbReference type="ARBA" id="ARBA00022694"/>
    </source>
</evidence>
<evidence type="ECO:0000259" key="4">
    <source>
        <dbReference type="Pfam" id="PF00849"/>
    </source>
</evidence>
<dbReference type="Pfam" id="PF00849">
    <property type="entry name" value="PseudoU_synth_2"/>
    <property type="match status" value="1"/>
</dbReference>
<dbReference type="CDD" id="cd02869">
    <property type="entry name" value="PseudoU_synth_RluA_like"/>
    <property type="match status" value="1"/>
</dbReference>
<organism evidence="5 6">
    <name type="scientific">Lysobacter brunescens</name>
    <dbReference type="NCBI Taxonomy" id="262323"/>
    <lineage>
        <taxon>Bacteria</taxon>
        <taxon>Pseudomonadati</taxon>
        <taxon>Pseudomonadota</taxon>
        <taxon>Gammaproteobacteria</taxon>
        <taxon>Lysobacterales</taxon>
        <taxon>Lysobacteraceae</taxon>
        <taxon>Lysobacter</taxon>
    </lineage>
</organism>
<dbReference type="Gene3D" id="3.30.2350.10">
    <property type="entry name" value="Pseudouridine synthase"/>
    <property type="match status" value="1"/>
</dbReference>
<accession>A0ABW2YAL2</accession>
<evidence type="ECO:0000313" key="5">
    <source>
        <dbReference type="EMBL" id="MFD0725564.1"/>
    </source>
</evidence>
<dbReference type="InterPro" id="IPR006145">
    <property type="entry name" value="PsdUridine_synth_RsuA/RluA"/>
</dbReference>
<keyword evidence="3 5" id="KW-0413">Isomerase</keyword>
<dbReference type="EMBL" id="JBHTIF010000001">
    <property type="protein sequence ID" value="MFD0725564.1"/>
    <property type="molecule type" value="Genomic_DNA"/>
</dbReference>
<comment type="similarity">
    <text evidence="1">Belongs to the pseudouridine synthase RluA family.</text>
</comment>
<dbReference type="SUPFAM" id="SSF55120">
    <property type="entry name" value="Pseudouridine synthase"/>
    <property type="match status" value="1"/>
</dbReference>
<dbReference type="EC" id="5.4.99.-" evidence="5"/>
<dbReference type="Proteomes" id="UP001597110">
    <property type="component" value="Unassembled WGS sequence"/>
</dbReference>
<dbReference type="RefSeq" id="WP_386823157.1">
    <property type="nucleotide sequence ID" value="NZ_JBHTIF010000001.1"/>
</dbReference>
<proteinExistence type="inferred from homology"/>
<feature type="domain" description="Pseudouridine synthase RsuA/RluA-like" evidence="4">
    <location>
        <begin position="12"/>
        <end position="161"/>
    </location>
</feature>
<reference evidence="6" key="1">
    <citation type="journal article" date="2019" name="Int. J. Syst. Evol. Microbiol.">
        <title>The Global Catalogue of Microorganisms (GCM) 10K type strain sequencing project: providing services to taxonomists for standard genome sequencing and annotation.</title>
        <authorList>
            <consortium name="The Broad Institute Genomics Platform"/>
            <consortium name="The Broad Institute Genome Sequencing Center for Infectious Disease"/>
            <person name="Wu L."/>
            <person name="Ma J."/>
        </authorList>
    </citation>
    <scope>NUCLEOTIDE SEQUENCE [LARGE SCALE GENOMIC DNA]</scope>
    <source>
        <strain evidence="6">CCUG 55585</strain>
    </source>
</reference>
<dbReference type="InterPro" id="IPR050188">
    <property type="entry name" value="RluA_PseudoU_synthase"/>
</dbReference>
<dbReference type="PANTHER" id="PTHR21600:SF91">
    <property type="entry name" value="DUAL-SPECIFICITY RNA PSEUDOURIDINE SYNTHASE RLUA"/>
    <property type="match status" value="1"/>
</dbReference>
<dbReference type="InterPro" id="IPR020103">
    <property type="entry name" value="PsdUridine_synth_cat_dom_sf"/>
</dbReference>
<evidence type="ECO:0000313" key="6">
    <source>
        <dbReference type="Proteomes" id="UP001597110"/>
    </source>
</evidence>
<dbReference type="PANTHER" id="PTHR21600">
    <property type="entry name" value="MITOCHONDRIAL RNA PSEUDOURIDINE SYNTHASE"/>
    <property type="match status" value="1"/>
</dbReference>
<dbReference type="GO" id="GO:0016853">
    <property type="term" value="F:isomerase activity"/>
    <property type="evidence" value="ECO:0007669"/>
    <property type="project" value="UniProtKB-KW"/>
</dbReference>
<comment type="caution">
    <text evidence="5">The sequence shown here is derived from an EMBL/GenBank/DDBJ whole genome shotgun (WGS) entry which is preliminary data.</text>
</comment>
<name>A0ABW2YAL2_9GAMM</name>
<sequence>MHAITVHHADDHLLIVEKPAGLLSVPGRLPELRDCLISRIQSEYPDALTVHRLDQVTSGLVAIARGAAMQRALSMQFERRAVEKRYEALVEGLVGDDAGEIDLPLICDWPNRPRQKVDMEIGKPSLTRWRVLSRDAVASTTRLALEPVTGRSHQLRVHLASIGHPIVGDAFYGAVPAARVCLHAARLGFAHPATGAWQAWVSAAPF</sequence>
<gene>
    <name evidence="5" type="ORF">ACFQ0E_08130</name>
</gene>
<keyword evidence="6" id="KW-1185">Reference proteome</keyword>
<evidence type="ECO:0000256" key="3">
    <source>
        <dbReference type="ARBA" id="ARBA00023235"/>
    </source>
</evidence>
<evidence type="ECO:0000256" key="1">
    <source>
        <dbReference type="ARBA" id="ARBA00010876"/>
    </source>
</evidence>
<keyword evidence="2" id="KW-0819">tRNA processing</keyword>
<protein>
    <submittedName>
        <fullName evidence="5">RluA family pseudouridine synthase</fullName>
        <ecNumber evidence="5">5.4.99.-</ecNumber>
    </submittedName>
</protein>